<dbReference type="InterPro" id="IPR017941">
    <property type="entry name" value="Rieske_2Fe-2S"/>
</dbReference>
<dbReference type="RefSeq" id="WP_132971078.1">
    <property type="nucleotide sequence ID" value="NZ_SMFX01000001.1"/>
</dbReference>
<feature type="domain" description="Rieske" evidence="5">
    <location>
        <begin position="5"/>
        <end position="110"/>
    </location>
</feature>
<organism evidence="6 7">
    <name type="scientific">Thiogranum longum</name>
    <dbReference type="NCBI Taxonomy" id="1537524"/>
    <lineage>
        <taxon>Bacteria</taxon>
        <taxon>Pseudomonadati</taxon>
        <taxon>Pseudomonadota</taxon>
        <taxon>Gammaproteobacteria</taxon>
        <taxon>Chromatiales</taxon>
        <taxon>Ectothiorhodospiraceae</taxon>
        <taxon>Thiogranum</taxon>
    </lineage>
</organism>
<keyword evidence="4" id="KW-0411">Iron-sulfur</keyword>
<dbReference type="PANTHER" id="PTHR40261:SF1">
    <property type="entry name" value="RIESKE DOMAIN-CONTAINING PROTEIN"/>
    <property type="match status" value="1"/>
</dbReference>
<keyword evidence="1" id="KW-0001">2Fe-2S</keyword>
<dbReference type="PANTHER" id="PTHR40261">
    <property type="match status" value="1"/>
</dbReference>
<dbReference type="Proteomes" id="UP000295707">
    <property type="component" value="Unassembled WGS sequence"/>
</dbReference>
<gene>
    <name evidence="6" type="ORF">DFR30_0412</name>
</gene>
<evidence type="ECO:0000313" key="6">
    <source>
        <dbReference type="EMBL" id="TCK17191.1"/>
    </source>
</evidence>
<evidence type="ECO:0000256" key="2">
    <source>
        <dbReference type="ARBA" id="ARBA00022723"/>
    </source>
</evidence>
<keyword evidence="2" id="KW-0479">Metal-binding</keyword>
<dbReference type="Gene3D" id="2.102.10.10">
    <property type="entry name" value="Rieske [2Fe-2S] iron-sulphur domain"/>
    <property type="match status" value="1"/>
</dbReference>
<keyword evidence="7" id="KW-1185">Reference proteome</keyword>
<evidence type="ECO:0000256" key="4">
    <source>
        <dbReference type="ARBA" id="ARBA00023014"/>
    </source>
</evidence>
<dbReference type="OrthoDB" id="9794779at2"/>
<dbReference type="SUPFAM" id="SSF50022">
    <property type="entry name" value="ISP domain"/>
    <property type="match status" value="1"/>
</dbReference>
<evidence type="ECO:0000256" key="1">
    <source>
        <dbReference type="ARBA" id="ARBA00022714"/>
    </source>
</evidence>
<reference evidence="6 7" key="1">
    <citation type="submission" date="2019-03" db="EMBL/GenBank/DDBJ databases">
        <title>Genomic Encyclopedia of Type Strains, Phase IV (KMG-IV): sequencing the most valuable type-strain genomes for metagenomic binning, comparative biology and taxonomic classification.</title>
        <authorList>
            <person name="Goeker M."/>
        </authorList>
    </citation>
    <scope>NUCLEOTIDE SEQUENCE [LARGE SCALE GENOMIC DNA]</scope>
    <source>
        <strain evidence="6 7">DSM 19610</strain>
    </source>
</reference>
<protein>
    <submittedName>
        <fullName evidence="6">Nitrite reductase/ring-hydroxylating ferredoxin subunit</fullName>
    </submittedName>
</protein>
<name>A0A4R1H9K6_9GAMM</name>
<dbReference type="AlphaFoldDB" id="A0A4R1H9K6"/>
<keyword evidence="3" id="KW-0408">Iron</keyword>
<dbReference type="Pfam" id="PF00355">
    <property type="entry name" value="Rieske"/>
    <property type="match status" value="1"/>
</dbReference>
<comment type="caution">
    <text evidence="6">The sequence shown here is derived from an EMBL/GenBank/DDBJ whole genome shotgun (WGS) entry which is preliminary data.</text>
</comment>
<evidence type="ECO:0000259" key="5">
    <source>
        <dbReference type="PROSITE" id="PS51296"/>
    </source>
</evidence>
<dbReference type="EMBL" id="SMFX01000001">
    <property type="protein sequence ID" value="TCK17191.1"/>
    <property type="molecule type" value="Genomic_DNA"/>
</dbReference>
<dbReference type="GO" id="GO:0051537">
    <property type="term" value="F:2 iron, 2 sulfur cluster binding"/>
    <property type="evidence" value="ECO:0007669"/>
    <property type="project" value="UniProtKB-KW"/>
</dbReference>
<accession>A0A4R1H9K6</accession>
<dbReference type="InterPro" id="IPR036922">
    <property type="entry name" value="Rieske_2Fe-2S_sf"/>
</dbReference>
<evidence type="ECO:0000256" key="3">
    <source>
        <dbReference type="ARBA" id="ARBA00023004"/>
    </source>
</evidence>
<evidence type="ECO:0000313" key="7">
    <source>
        <dbReference type="Proteomes" id="UP000295707"/>
    </source>
</evidence>
<dbReference type="GO" id="GO:0046872">
    <property type="term" value="F:metal ion binding"/>
    <property type="evidence" value="ECO:0007669"/>
    <property type="project" value="UniProtKB-KW"/>
</dbReference>
<proteinExistence type="predicted"/>
<dbReference type="PROSITE" id="PS51296">
    <property type="entry name" value="RIESKE"/>
    <property type="match status" value="1"/>
</dbReference>
<dbReference type="CDD" id="cd03467">
    <property type="entry name" value="Rieske"/>
    <property type="match status" value="1"/>
</dbReference>
<sequence>MVNWLKICDLSALPEDSSRGFCISTSAGLADIFLVRKSGEVRGYLNQCPHTGGPLDWVPDQFLDLDRRLIQCATHDALFRIDDGVCVAGPCAGQSLVAIDLKQEGNDVCMRDVVSEK</sequence>